<evidence type="ECO:0000259" key="1">
    <source>
        <dbReference type="SMART" id="SM00849"/>
    </source>
</evidence>
<dbReference type="RefSeq" id="WP_110522852.1">
    <property type="nucleotide sequence ID" value="NZ_QKOE01000001.1"/>
</dbReference>
<dbReference type="SMART" id="SM00849">
    <property type="entry name" value="Lactamase_B"/>
    <property type="match status" value="1"/>
</dbReference>
<dbReference type="EMBL" id="QKOE01000001">
    <property type="protein sequence ID" value="PZA18553.1"/>
    <property type="molecule type" value="Genomic_DNA"/>
</dbReference>
<dbReference type="Proteomes" id="UP000248259">
    <property type="component" value="Unassembled WGS sequence"/>
</dbReference>
<keyword evidence="2" id="KW-0378">Hydrolase</keyword>
<dbReference type="Gene3D" id="3.60.15.10">
    <property type="entry name" value="Ribonuclease Z/Hydroxyacylglutathione hydrolase-like"/>
    <property type="match status" value="1"/>
</dbReference>
<reference evidence="2 3" key="1">
    <citation type="submission" date="2018-06" db="EMBL/GenBank/DDBJ databases">
        <title>Azoarcus communis strain SWub3 genome.</title>
        <authorList>
            <person name="Zorraquino Salvo V."/>
            <person name="Toubiana D."/>
            <person name="Blumwald E."/>
        </authorList>
    </citation>
    <scope>NUCLEOTIDE SEQUENCE [LARGE SCALE GENOMIC DNA]</scope>
    <source>
        <strain evidence="2 3">SWub3</strain>
    </source>
</reference>
<dbReference type="InterPro" id="IPR050855">
    <property type="entry name" value="NDM-1-like"/>
</dbReference>
<comment type="caution">
    <text evidence="2">The sequence shown here is derived from an EMBL/GenBank/DDBJ whole genome shotgun (WGS) entry which is preliminary data.</text>
</comment>
<organism evidence="2 3">
    <name type="scientific">Parazoarcus communis SWub3 = DSM 12120</name>
    <dbReference type="NCBI Taxonomy" id="1121029"/>
    <lineage>
        <taxon>Bacteria</taxon>
        <taxon>Pseudomonadati</taxon>
        <taxon>Pseudomonadota</taxon>
        <taxon>Betaproteobacteria</taxon>
        <taxon>Rhodocyclales</taxon>
        <taxon>Zoogloeaceae</taxon>
        <taxon>Parazoarcus</taxon>
    </lineage>
</organism>
<dbReference type="OrthoDB" id="9784009at2"/>
<dbReference type="CDD" id="cd07726">
    <property type="entry name" value="ST1585-like_MBL-fold"/>
    <property type="match status" value="1"/>
</dbReference>
<proteinExistence type="predicted"/>
<feature type="domain" description="Metallo-beta-lactamase" evidence="1">
    <location>
        <begin position="24"/>
        <end position="229"/>
    </location>
</feature>
<evidence type="ECO:0000313" key="3">
    <source>
        <dbReference type="Proteomes" id="UP000248259"/>
    </source>
</evidence>
<dbReference type="SUPFAM" id="SSF56281">
    <property type="entry name" value="Metallo-hydrolase/oxidoreductase"/>
    <property type="match status" value="1"/>
</dbReference>
<sequence length="322" mass="35202">MQSIVTYPDGIHAIDSGYGERPHVAAIHLIIDQGRAAVIDTASNASVPRILGALAGLGVAPEAVDWVVLTHIHLDHAGGAGSLMCALPNARLVVHPRGVRHMIDPARLWDGAAAVYGAEQTFRLYGRLAPVEAGRIVPATEGLELPLGQRRLRVLDTPGHARHHITLWDPVARACFTGDVFGVSYRDLDVDGRAFIYPTTTPSQFDPHAMHQSIDRLLALEPDAMYLTHYSRVTEVERLAADLHRLVDTQVAVAQAARGDGVARHVEILAGLEQIVREETARQQWALDEDRALELMRLDLELNAQGLGVWLDSLKMEEVEVA</sequence>
<gene>
    <name evidence="2" type="ORF">DNK49_03250</name>
</gene>
<evidence type="ECO:0000313" key="2">
    <source>
        <dbReference type="EMBL" id="PZA18553.1"/>
    </source>
</evidence>
<dbReference type="Pfam" id="PF00753">
    <property type="entry name" value="Lactamase_B"/>
    <property type="match status" value="1"/>
</dbReference>
<accession>A0A323V362</accession>
<dbReference type="AlphaFoldDB" id="A0A323V362"/>
<name>A0A323V362_9RHOO</name>
<dbReference type="InterPro" id="IPR037482">
    <property type="entry name" value="ST1585_MBL-fold"/>
</dbReference>
<keyword evidence="3" id="KW-1185">Reference proteome</keyword>
<dbReference type="InterPro" id="IPR036866">
    <property type="entry name" value="RibonucZ/Hydroxyglut_hydro"/>
</dbReference>
<dbReference type="InterPro" id="IPR001279">
    <property type="entry name" value="Metallo-B-lactamas"/>
</dbReference>
<protein>
    <submittedName>
        <fullName evidence="2">MBL fold metallo-hydrolase</fullName>
    </submittedName>
</protein>
<dbReference type="PANTHER" id="PTHR42951:SF22">
    <property type="entry name" value="METALLO BETA-LACTAMASE SUPERFAMILY LIPOPROTEIN"/>
    <property type="match status" value="1"/>
</dbReference>
<dbReference type="PANTHER" id="PTHR42951">
    <property type="entry name" value="METALLO-BETA-LACTAMASE DOMAIN-CONTAINING"/>
    <property type="match status" value="1"/>
</dbReference>
<dbReference type="GO" id="GO:0016787">
    <property type="term" value="F:hydrolase activity"/>
    <property type="evidence" value="ECO:0007669"/>
    <property type="project" value="UniProtKB-KW"/>
</dbReference>